<dbReference type="SMART" id="SM00066">
    <property type="entry name" value="GAL4"/>
    <property type="match status" value="1"/>
</dbReference>
<keyword evidence="4" id="KW-0539">Nucleus</keyword>
<dbReference type="Gene3D" id="4.10.240.10">
    <property type="entry name" value="Zn(2)-C6 fungal-type DNA-binding domain"/>
    <property type="match status" value="1"/>
</dbReference>
<dbReference type="AlphaFoldDB" id="A0A1V6NBE7"/>
<keyword evidence="1" id="KW-0805">Transcription regulation</keyword>
<feature type="region of interest" description="Disordered" evidence="5">
    <location>
        <begin position="1"/>
        <end position="27"/>
    </location>
</feature>
<name>A0A1V6NBE7_PENPO</name>
<dbReference type="PROSITE" id="PS50048">
    <property type="entry name" value="ZN2_CY6_FUNGAL_2"/>
    <property type="match status" value="1"/>
</dbReference>
<dbReference type="GO" id="GO:0008270">
    <property type="term" value="F:zinc ion binding"/>
    <property type="evidence" value="ECO:0007669"/>
    <property type="project" value="InterPro"/>
</dbReference>
<gene>
    <name evidence="7" type="ORF">PENPOL_c014G01235</name>
</gene>
<keyword evidence="2" id="KW-0238">DNA-binding</keyword>
<evidence type="ECO:0000313" key="7">
    <source>
        <dbReference type="EMBL" id="OQD62060.1"/>
    </source>
</evidence>
<dbReference type="CDD" id="cd00067">
    <property type="entry name" value="GAL4"/>
    <property type="match status" value="1"/>
</dbReference>
<dbReference type="InterPro" id="IPR036864">
    <property type="entry name" value="Zn2-C6_fun-type_DNA-bd_sf"/>
</dbReference>
<proteinExistence type="predicted"/>
<accession>A0A1V6NBE7</accession>
<feature type="domain" description="Zn(2)-C6 fungal-type" evidence="6">
    <location>
        <begin position="24"/>
        <end position="61"/>
    </location>
</feature>
<evidence type="ECO:0000259" key="6">
    <source>
        <dbReference type="PROSITE" id="PS50048"/>
    </source>
</evidence>
<organism evidence="7 8">
    <name type="scientific">Penicillium polonicum</name>
    <dbReference type="NCBI Taxonomy" id="60169"/>
    <lineage>
        <taxon>Eukaryota</taxon>
        <taxon>Fungi</taxon>
        <taxon>Dikarya</taxon>
        <taxon>Ascomycota</taxon>
        <taxon>Pezizomycotina</taxon>
        <taxon>Eurotiomycetes</taxon>
        <taxon>Eurotiomycetidae</taxon>
        <taxon>Eurotiales</taxon>
        <taxon>Aspergillaceae</taxon>
        <taxon>Penicillium</taxon>
    </lineage>
</organism>
<keyword evidence="3" id="KW-0804">Transcription</keyword>
<reference evidence="8" key="1">
    <citation type="journal article" date="2017" name="Nat. Microbiol.">
        <title>Global analysis of biosynthetic gene clusters reveals vast potential of secondary metabolite production in Penicillium species.</title>
        <authorList>
            <person name="Nielsen J.C."/>
            <person name="Grijseels S."/>
            <person name="Prigent S."/>
            <person name="Ji B."/>
            <person name="Dainat J."/>
            <person name="Nielsen K.F."/>
            <person name="Frisvad J.C."/>
            <person name="Workman M."/>
            <person name="Nielsen J."/>
        </authorList>
    </citation>
    <scope>NUCLEOTIDE SEQUENCE [LARGE SCALE GENOMIC DNA]</scope>
    <source>
        <strain evidence="8">IBT 4502</strain>
    </source>
</reference>
<evidence type="ECO:0000256" key="4">
    <source>
        <dbReference type="ARBA" id="ARBA00023242"/>
    </source>
</evidence>
<evidence type="ECO:0000313" key="8">
    <source>
        <dbReference type="Proteomes" id="UP000191408"/>
    </source>
</evidence>
<comment type="caution">
    <text evidence="7">The sequence shown here is derived from an EMBL/GenBank/DDBJ whole genome shotgun (WGS) entry which is preliminary data.</text>
</comment>
<keyword evidence="8" id="KW-1185">Reference proteome</keyword>
<evidence type="ECO:0000256" key="5">
    <source>
        <dbReference type="SAM" id="MobiDB-lite"/>
    </source>
</evidence>
<dbReference type="InterPro" id="IPR001138">
    <property type="entry name" value="Zn2Cys6_DnaBD"/>
</dbReference>
<evidence type="ECO:0000256" key="3">
    <source>
        <dbReference type="ARBA" id="ARBA00023163"/>
    </source>
</evidence>
<dbReference type="SUPFAM" id="SSF57701">
    <property type="entry name" value="Zn2/Cys6 DNA-binding domain"/>
    <property type="match status" value="1"/>
</dbReference>
<dbReference type="Proteomes" id="UP000191408">
    <property type="component" value="Unassembled WGS sequence"/>
</dbReference>
<dbReference type="EMBL" id="MDYM01000014">
    <property type="protein sequence ID" value="OQD62060.1"/>
    <property type="molecule type" value="Genomic_DNA"/>
</dbReference>
<dbReference type="OrthoDB" id="5958943at2759"/>
<evidence type="ECO:0000256" key="2">
    <source>
        <dbReference type="ARBA" id="ARBA00023125"/>
    </source>
</evidence>
<evidence type="ECO:0000256" key="1">
    <source>
        <dbReference type="ARBA" id="ARBA00023015"/>
    </source>
</evidence>
<dbReference type="GO" id="GO:0000981">
    <property type="term" value="F:DNA-binding transcription factor activity, RNA polymerase II-specific"/>
    <property type="evidence" value="ECO:0007669"/>
    <property type="project" value="InterPro"/>
</dbReference>
<protein>
    <recommendedName>
        <fullName evidence="6">Zn(2)-C6 fungal-type domain-containing protein</fullName>
    </recommendedName>
</protein>
<dbReference type="GO" id="GO:0003677">
    <property type="term" value="F:DNA binding"/>
    <property type="evidence" value="ECO:0007669"/>
    <property type="project" value="UniProtKB-KW"/>
</dbReference>
<sequence>MPGDLNSPKASTSPVNPPRRQNTSCDPCRRSKRRCVVQSDPDGIPDAICANCRRLKRQCTFEFAIAQSNPLSRKRQRRDYWEPSISTTQNESNDFDTTTVEVAGSPSNQFDATSIADQDVLAAWLNLDYDEVVADSVNLFSTNLEPSNSFTALLSESIAPTESQLEGQLTASTSQLTRLRGGQNVESNTRRPTVGLSFNSPIYLLNSGIDAKIFGDRLARIYEAIATASASRFLDYDCNLYATKSRYRLGDSDSGSSNGSVPTSSAMNPTTISPRFALPVSSQEMPYEISLLGSVRFLDHLGDLYGNRLNSAARKKSDETFKAVLRAFSMQWLPSSPSPSFARTSAYGHFPRNPKSGEAGDDSSLNAFTDAWVRARSLLNDAHDVRSFRVVLATLMFVGIVKPTKITEREDPVPNHFLDTALQKLSYLDGLVTQYCTNLGPSSTYGALAEATLSIVRWTAYIRDTGAALAMDRQCKLPDLWGTTTVLSDKEAVAALAVSQNILELDINVQPICRKASAETFIVWRQIINVKTVANQAHGTINERSSSTIEAINLSVAAIRDFSHSFQPFILHCIRNFHCLSTCPRISLVSLVMFWNLGIFLLVEVFKKVIKDLDPSVEQEVGPAVWEFQRDAASCVAQVVECVLKLPAEEAFNLQNGLGADVPLTAYHITPSLTVTALQRAIESVIDLQLHCSSDGDSPDHAQFLIPDGVWDRQIDLLMKGLMSLDVTIGGSQTCDVALRGLMHKHGDILSECWTSGFDS</sequence>
<feature type="compositionally biased region" description="Polar residues" evidence="5">
    <location>
        <begin position="8"/>
        <end position="25"/>
    </location>
</feature>